<keyword evidence="2" id="KW-0812">Transmembrane</keyword>
<comment type="caution">
    <text evidence="3">The sequence shown here is derived from an EMBL/GenBank/DDBJ whole genome shotgun (WGS) entry which is preliminary data.</text>
</comment>
<feature type="region of interest" description="Disordered" evidence="1">
    <location>
        <begin position="31"/>
        <end position="57"/>
    </location>
</feature>
<evidence type="ECO:0000256" key="2">
    <source>
        <dbReference type="SAM" id="Phobius"/>
    </source>
</evidence>
<keyword evidence="2" id="KW-0472">Membrane</keyword>
<gene>
    <name evidence="3" type="ORF">PT974_09030</name>
</gene>
<proteinExistence type="predicted"/>
<feature type="compositionally biased region" description="Polar residues" evidence="1">
    <location>
        <begin position="41"/>
        <end position="57"/>
    </location>
</feature>
<dbReference type="EMBL" id="JAVFKD010000014">
    <property type="protein sequence ID" value="KAK5990760.1"/>
    <property type="molecule type" value="Genomic_DNA"/>
</dbReference>
<evidence type="ECO:0000256" key="1">
    <source>
        <dbReference type="SAM" id="MobiDB-lite"/>
    </source>
</evidence>
<evidence type="ECO:0000313" key="4">
    <source>
        <dbReference type="Proteomes" id="UP001338125"/>
    </source>
</evidence>
<protein>
    <submittedName>
        <fullName evidence="3">Uncharacterized protein</fullName>
    </submittedName>
</protein>
<organism evidence="3 4">
    <name type="scientific">Cladobotryum mycophilum</name>
    <dbReference type="NCBI Taxonomy" id="491253"/>
    <lineage>
        <taxon>Eukaryota</taxon>
        <taxon>Fungi</taxon>
        <taxon>Dikarya</taxon>
        <taxon>Ascomycota</taxon>
        <taxon>Pezizomycotina</taxon>
        <taxon>Sordariomycetes</taxon>
        <taxon>Hypocreomycetidae</taxon>
        <taxon>Hypocreales</taxon>
        <taxon>Hypocreaceae</taxon>
        <taxon>Cladobotryum</taxon>
    </lineage>
</organism>
<reference evidence="3 4" key="1">
    <citation type="submission" date="2024-01" db="EMBL/GenBank/DDBJ databases">
        <title>Complete genome of Cladobotryum mycophilum ATHUM6906.</title>
        <authorList>
            <person name="Christinaki A.C."/>
            <person name="Myridakis A.I."/>
            <person name="Kouvelis V.N."/>
        </authorList>
    </citation>
    <scope>NUCLEOTIDE SEQUENCE [LARGE SCALE GENOMIC DNA]</scope>
    <source>
        <strain evidence="3 4">ATHUM6906</strain>
    </source>
</reference>
<accession>A0ABR0SF58</accession>
<keyword evidence="4" id="KW-1185">Reference proteome</keyword>
<dbReference type="Proteomes" id="UP001338125">
    <property type="component" value="Unassembled WGS sequence"/>
</dbReference>
<keyword evidence="2" id="KW-1133">Transmembrane helix</keyword>
<sequence>MIWIIAVVIIAGLSCLILIALILAKRLRRQKHHESTKRNSDTSSMLEKQHTITNKPSMQGIQELQRRSMIEKSLTSRTSSWATNTSATRVGADCPLDQEATVGLKEDWKEWEAQLHQDQSLSLVHHPAIHDSPQESTNYHGSYLLRTASPSRCHLGAFIFEQDNATIPSTAKPTPLASAWLPPVN</sequence>
<name>A0ABR0SF58_9HYPO</name>
<feature type="transmembrane region" description="Helical" evidence="2">
    <location>
        <begin position="6"/>
        <end position="24"/>
    </location>
</feature>
<evidence type="ECO:0000313" key="3">
    <source>
        <dbReference type="EMBL" id="KAK5990760.1"/>
    </source>
</evidence>